<gene>
    <name evidence="2" type="ORF">A2519_18260</name>
</gene>
<dbReference type="PROSITE" id="PS50035">
    <property type="entry name" value="PLD"/>
    <property type="match status" value="1"/>
</dbReference>
<dbReference type="AlphaFoldDB" id="A0A1F7FCR0"/>
<dbReference type="Gene3D" id="3.30.870.10">
    <property type="entry name" value="Endonuclease Chain A"/>
    <property type="match status" value="1"/>
</dbReference>
<dbReference type="Pfam" id="PF13091">
    <property type="entry name" value="PLDc_2"/>
    <property type="match status" value="1"/>
</dbReference>
<dbReference type="Proteomes" id="UP000179243">
    <property type="component" value="Unassembled WGS sequence"/>
</dbReference>
<comment type="caution">
    <text evidence="2">The sequence shown here is derived from an EMBL/GenBank/DDBJ whole genome shotgun (WGS) entry which is preliminary data.</text>
</comment>
<proteinExistence type="predicted"/>
<dbReference type="SUPFAM" id="SSF56024">
    <property type="entry name" value="Phospholipase D/nuclease"/>
    <property type="match status" value="1"/>
</dbReference>
<accession>A0A1F7FCR0</accession>
<evidence type="ECO:0000313" key="3">
    <source>
        <dbReference type="Proteomes" id="UP000179243"/>
    </source>
</evidence>
<organism evidence="2 3">
    <name type="scientific">Candidatus Raymondbacteria bacterium RIFOXYD12_FULL_49_13</name>
    <dbReference type="NCBI Taxonomy" id="1817890"/>
    <lineage>
        <taxon>Bacteria</taxon>
        <taxon>Raymondiibacteriota</taxon>
    </lineage>
</organism>
<evidence type="ECO:0000259" key="1">
    <source>
        <dbReference type="PROSITE" id="PS50035"/>
    </source>
</evidence>
<protein>
    <recommendedName>
        <fullName evidence="1">PLD phosphodiesterase domain-containing protein</fullName>
    </recommendedName>
</protein>
<sequence>MKFLFDDDHYPLVIEQGILCARSFIWIATANLKDLHIVSGGRSHPLLDDLARKAGGGVCIRILYGAEPSSRFKHSFDEHENLISGGIELQPCARLHAKLVLVDNVLAYLGSANLTGAGLGAKSAHTRNFEAGVLTNDTSRINDLMEYFDRIWRGDHCPQCKRRDECVDPIV</sequence>
<feature type="domain" description="PLD phosphodiesterase" evidence="1">
    <location>
        <begin position="91"/>
        <end position="118"/>
    </location>
</feature>
<dbReference type="GO" id="GO:0006793">
    <property type="term" value="P:phosphorus metabolic process"/>
    <property type="evidence" value="ECO:0007669"/>
    <property type="project" value="UniProtKB-ARBA"/>
</dbReference>
<dbReference type="EMBL" id="MFYX01000074">
    <property type="protein sequence ID" value="OGK04302.1"/>
    <property type="molecule type" value="Genomic_DNA"/>
</dbReference>
<dbReference type="GO" id="GO:0003824">
    <property type="term" value="F:catalytic activity"/>
    <property type="evidence" value="ECO:0007669"/>
    <property type="project" value="InterPro"/>
</dbReference>
<dbReference type="InterPro" id="IPR001736">
    <property type="entry name" value="PLipase_D/transphosphatidylase"/>
</dbReference>
<evidence type="ECO:0000313" key="2">
    <source>
        <dbReference type="EMBL" id="OGK04302.1"/>
    </source>
</evidence>
<name>A0A1F7FCR0_UNCRA</name>
<reference evidence="2 3" key="1">
    <citation type="journal article" date="2016" name="Nat. Commun.">
        <title>Thousands of microbial genomes shed light on interconnected biogeochemical processes in an aquifer system.</title>
        <authorList>
            <person name="Anantharaman K."/>
            <person name="Brown C.T."/>
            <person name="Hug L.A."/>
            <person name="Sharon I."/>
            <person name="Castelle C.J."/>
            <person name="Probst A.J."/>
            <person name="Thomas B.C."/>
            <person name="Singh A."/>
            <person name="Wilkins M.J."/>
            <person name="Karaoz U."/>
            <person name="Brodie E.L."/>
            <person name="Williams K.H."/>
            <person name="Hubbard S.S."/>
            <person name="Banfield J.F."/>
        </authorList>
    </citation>
    <scope>NUCLEOTIDE SEQUENCE [LARGE SCALE GENOMIC DNA]</scope>
</reference>
<dbReference type="InterPro" id="IPR025202">
    <property type="entry name" value="PLD-like_dom"/>
</dbReference>
<dbReference type="CDD" id="cd00138">
    <property type="entry name" value="PLDc_SF"/>
    <property type="match status" value="1"/>
</dbReference>